<dbReference type="RefSeq" id="YP_009999731.1">
    <property type="nucleotide sequence ID" value="NC_053008.1"/>
</dbReference>
<name>A0A6J4EGX4_9CAUD</name>
<dbReference type="KEGG" id="vg:62682363"/>
<protein>
    <submittedName>
        <fullName evidence="1">Uncharacterized protein</fullName>
    </submittedName>
</protein>
<proteinExistence type="predicted"/>
<dbReference type="Proteomes" id="UP000505247">
    <property type="component" value="Segment"/>
</dbReference>
<dbReference type="GeneID" id="62682363"/>
<evidence type="ECO:0000313" key="2">
    <source>
        <dbReference type="Proteomes" id="UP000505247"/>
    </source>
</evidence>
<accession>A0A6J4EGX4</accession>
<evidence type="ECO:0000313" key="1">
    <source>
        <dbReference type="EMBL" id="BCG45174.1"/>
    </source>
</evidence>
<organism evidence="1 2">
    <name type="scientific">Salmonella phage SAP012</name>
    <dbReference type="NCBI Taxonomy" id="2742114"/>
    <lineage>
        <taxon>Viruses</taxon>
        <taxon>Duplodnaviria</taxon>
        <taxon>Heunggongvirae</taxon>
        <taxon>Uroviricota</taxon>
        <taxon>Caudoviricetes</taxon>
        <taxon>Casjensviridae</taxon>
        <taxon>Zhonglingvirus</taxon>
        <taxon>Zhonglingvirus SAP012</taxon>
    </lineage>
</organism>
<keyword evidence="2" id="KW-1185">Reference proteome</keyword>
<reference evidence="1 2" key="1">
    <citation type="submission" date="2020-06" db="EMBL/GenBank/DDBJ databases">
        <title>Complete Genome Sequence of Salmonella phage SAP012.</title>
        <authorList>
            <person name="Shahin K."/>
            <person name="Soleimani-Delfan A."/>
            <person name="Barazandeh M."/>
            <person name="Komijani Majid."/>
            <person name="Bao H."/>
            <person name="Zhang L."/>
            <person name="Wang R."/>
        </authorList>
    </citation>
    <scope>NUCLEOTIDE SEQUENCE [LARGE SCALE GENOMIC DNA]</scope>
</reference>
<dbReference type="EMBL" id="LC553736">
    <property type="protein sequence ID" value="BCG45174.1"/>
    <property type="molecule type" value="Genomic_DNA"/>
</dbReference>
<sequence length="173" mass="19320">MQTITTKYKNGNITAKCWNGSVRVQSDCGLSSEENHRAAAEKLVAKLNKNKSVSWGIIVSAPAVGDGWTFIIDYMPEVKPLNMTITVEFKPCTNKYAAYMKAYSWLFPRGVRVSYAAWPDVDWHSTEGCAKYAAGVMLDMVNEECKKTGITGYKLGDYGQLPNDDRVFMLIPE</sequence>